<dbReference type="SMART" id="SM00382">
    <property type="entry name" value="AAA"/>
    <property type="match status" value="1"/>
</dbReference>
<keyword evidence="2" id="KW-0547">Nucleotide-binding</keyword>
<evidence type="ECO:0000259" key="4">
    <source>
        <dbReference type="PROSITE" id="PS50893"/>
    </source>
</evidence>
<organism evidence="5 6">
    <name type="scientific">Aliiroseovarius salicola</name>
    <dbReference type="NCBI Taxonomy" id="3009082"/>
    <lineage>
        <taxon>Bacteria</taxon>
        <taxon>Pseudomonadati</taxon>
        <taxon>Pseudomonadota</taxon>
        <taxon>Alphaproteobacteria</taxon>
        <taxon>Rhodobacterales</taxon>
        <taxon>Paracoccaceae</taxon>
        <taxon>Aliiroseovarius</taxon>
    </lineage>
</organism>
<accession>A0ABT4W4E1</accession>
<evidence type="ECO:0000256" key="1">
    <source>
        <dbReference type="ARBA" id="ARBA00022448"/>
    </source>
</evidence>
<dbReference type="PANTHER" id="PTHR42781">
    <property type="entry name" value="SPERMIDINE/PUTRESCINE IMPORT ATP-BINDING PROTEIN POTA"/>
    <property type="match status" value="1"/>
</dbReference>
<evidence type="ECO:0000256" key="2">
    <source>
        <dbReference type="ARBA" id="ARBA00022741"/>
    </source>
</evidence>
<gene>
    <name evidence="5" type="ORF">O2N63_14755</name>
</gene>
<dbReference type="Pfam" id="PF00005">
    <property type="entry name" value="ABC_tran"/>
    <property type="match status" value="1"/>
</dbReference>
<name>A0ABT4W4E1_9RHOB</name>
<dbReference type="Gene3D" id="3.40.50.300">
    <property type="entry name" value="P-loop containing nucleotide triphosphate hydrolases"/>
    <property type="match status" value="1"/>
</dbReference>
<keyword evidence="1" id="KW-0813">Transport</keyword>
<dbReference type="GO" id="GO:0005524">
    <property type="term" value="F:ATP binding"/>
    <property type="evidence" value="ECO:0007669"/>
    <property type="project" value="UniProtKB-KW"/>
</dbReference>
<dbReference type="InterPro" id="IPR027417">
    <property type="entry name" value="P-loop_NTPase"/>
</dbReference>
<evidence type="ECO:0000256" key="3">
    <source>
        <dbReference type="ARBA" id="ARBA00022840"/>
    </source>
</evidence>
<sequence>MDDHTAGLVLDHVEIRQAGQVLVQLNHRVKPGEVLTLMGPSGIGKSTLLSAITGALAPVFELSGRILLNGRDITELPPHQRHTGILFQDPLLFPHMSVGANLAFGLAPGGSRQNRQARVEEVLAEVGLEGYASRDPDTLSGGQRARVALMRMLLSDPQALLLDEPFSGLDASLRTKVRNLVFERAKACDLPVLMVTHDAEDAKAAGGEVITLGV</sequence>
<dbReference type="SUPFAM" id="SSF52540">
    <property type="entry name" value="P-loop containing nucleoside triphosphate hydrolases"/>
    <property type="match status" value="1"/>
</dbReference>
<keyword evidence="6" id="KW-1185">Reference proteome</keyword>
<evidence type="ECO:0000313" key="5">
    <source>
        <dbReference type="EMBL" id="MDA5095346.1"/>
    </source>
</evidence>
<proteinExistence type="predicted"/>
<comment type="caution">
    <text evidence="5">The sequence shown here is derived from an EMBL/GenBank/DDBJ whole genome shotgun (WGS) entry which is preliminary data.</text>
</comment>
<dbReference type="Proteomes" id="UP001528040">
    <property type="component" value="Unassembled WGS sequence"/>
</dbReference>
<evidence type="ECO:0000313" key="6">
    <source>
        <dbReference type="Proteomes" id="UP001528040"/>
    </source>
</evidence>
<reference evidence="5 6" key="1">
    <citation type="submission" date="2023-01" db="EMBL/GenBank/DDBJ databases">
        <authorList>
            <person name="Yoon J.-W."/>
        </authorList>
    </citation>
    <scope>NUCLEOTIDE SEQUENCE [LARGE SCALE GENOMIC DNA]</scope>
    <source>
        <strain evidence="5 6">KMU-50</strain>
    </source>
</reference>
<dbReference type="InterPro" id="IPR003439">
    <property type="entry name" value="ABC_transporter-like_ATP-bd"/>
</dbReference>
<dbReference type="EMBL" id="JAQIIO010000009">
    <property type="protein sequence ID" value="MDA5095346.1"/>
    <property type="molecule type" value="Genomic_DNA"/>
</dbReference>
<dbReference type="PROSITE" id="PS50893">
    <property type="entry name" value="ABC_TRANSPORTER_2"/>
    <property type="match status" value="1"/>
</dbReference>
<dbReference type="InterPro" id="IPR050093">
    <property type="entry name" value="ABC_SmlMolc_Importer"/>
</dbReference>
<feature type="domain" description="ABC transporter" evidence="4">
    <location>
        <begin position="3"/>
        <end position="214"/>
    </location>
</feature>
<protein>
    <submittedName>
        <fullName evidence="5">ATP-binding cassette domain-containing protein</fullName>
    </submittedName>
</protein>
<dbReference type="PANTHER" id="PTHR42781:SF4">
    <property type="entry name" value="SPERMIDINE_PUTRESCINE IMPORT ATP-BINDING PROTEIN POTA"/>
    <property type="match status" value="1"/>
</dbReference>
<dbReference type="InterPro" id="IPR003593">
    <property type="entry name" value="AAA+_ATPase"/>
</dbReference>
<dbReference type="RefSeq" id="WP_271055052.1">
    <property type="nucleotide sequence ID" value="NZ_JAQIIO010000009.1"/>
</dbReference>
<keyword evidence="3 5" id="KW-0067">ATP-binding</keyword>